<dbReference type="InterPro" id="IPR052104">
    <property type="entry name" value="Mito_Release_Factor_mL62"/>
</dbReference>
<dbReference type="OrthoDB" id="270639at2759"/>
<dbReference type="STRING" id="747525.W4KAH1"/>
<dbReference type="KEGG" id="hir:HETIRDRAFT_314805"/>
<dbReference type="PANTHER" id="PTHR11075:SF54">
    <property type="entry name" value="LARGE RIBOSOMAL SUBUNIT PROTEIN ML62"/>
    <property type="match status" value="1"/>
</dbReference>
<dbReference type="EMBL" id="KI925457">
    <property type="protein sequence ID" value="ETW82749.1"/>
    <property type="molecule type" value="Genomic_DNA"/>
</dbReference>
<dbReference type="HOGENOM" id="CLU_089470_0_1_1"/>
<dbReference type="PANTHER" id="PTHR11075">
    <property type="entry name" value="PEPTIDE CHAIN RELEASE FACTOR"/>
    <property type="match status" value="1"/>
</dbReference>
<dbReference type="Proteomes" id="UP000030671">
    <property type="component" value="Unassembled WGS sequence"/>
</dbReference>
<dbReference type="SUPFAM" id="SSF110916">
    <property type="entry name" value="Peptidyl-tRNA hydrolase domain-like"/>
    <property type="match status" value="1"/>
</dbReference>
<name>W4KAH1_HETIT</name>
<reference evidence="3 4" key="1">
    <citation type="journal article" date="2012" name="New Phytol.">
        <title>Insight into trade-off between wood decay and parasitism from the genome of a fungal forest pathogen.</title>
        <authorList>
            <person name="Olson A."/>
            <person name="Aerts A."/>
            <person name="Asiegbu F."/>
            <person name="Belbahri L."/>
            <person name="Bouzid O."/>
            <person name="Broberg A."/>
            <person name="Canback B."/>
            <person name="Coutinho P.M."/>
            <person name="Cullen D."/>
            <person name="Dalman K."/>
            <person name="Deflorio G."/>
            <person name="van Diepen L.T."/>
            <person name="Dunand C."/>
            <person name="Duplessis S."/>
            <person name="Durling M."/>
            <person name="Gonthier P."/>
            <person name="Grimwood J."/>
            <person name="Fossdal C.G."/>
            <person name="Hansson D."/>
            <person name="Henrissat B."/>
            <person name="Hietala A."/>
            <person name="Himmelstrand K."/>
            <person name="Hoffmeister D."/>
            <person name="Hogberg N."/>
            <person name="James T.Y."/>
            <person name="Karlsson M."/>
            <person name="Kohler A."/>
            <person name="Kues U."/>
            <person name="Lee Y.H."/>
            <person name="Lin Y.C."/>
            <person name="Lind M."/>
            <person name="Lindquist E."/>
            <person name="Lombard V."/>
            <person name="Lucas S."/>
            <person name="Lunden K."/>
            <person name="Morin E."/>
            <person name="Murat C."/>
            <person name="Park J."/>
            <person name="Raffaello T."/>
            <person name="Rouze P."/>
            <person name="Salamov A."/>
            <person name="Schmutz J."/>
            <person name="Solheim H."/>
            <person name="Stahlberg J."/>
            <person name="Velez H."/>
            <person name="de Vries R.P."/>
            <person name="Wiebenga A."/>
            <person name="Woodward S."/>
            <person name="Yakovlev I."/>
            <person name="Garbelotto M."/>
            <person name="Martin F."/>
            <person name="Grigoriev I.V."/>
            <person name="Stenlid J."/>
        </authorList>
    </citation>
    <scope>NUCLEOTIDE SEQUENCE [LARGE SCALE GENOMIC DNA]</scope>
    <source>
        <strain evidence="3 4">TC 32-1</strain>
    </source>
</reference>
<evidence type="ECO:0000259" key="2">
    <source>
        <dbReference type="Pfam" id="PF00472"/>
    </source>
</evidence>
<dbReference type="InParanoid" id="W4KAH1"/>
<dbReference type="GO" id="GO:0005762">
    <property type="term" value="C:mitochondrial large ribosomal subunit"/>
    <property type="evidence" value="ECO:0007669"/>
    <property type="project" value="TreeGrafter"/>
</dbReference>
<dbReference type="Pfam" id="PF00472">
    <property type="entry name" value="RF-1"/>
    <property type="match status" value="1"/>
</dbReference>
<feature type="compositionally biased region" description="Basic and acidic residues" evidence="1">
    <location>
        <begin position="139"/>
        <end position="184"/>
    </location>
</feature>
<dbReference type="GeneID" id="20670159"/>
<dbReference type="GO" id="GO:0004045">
    <property type="term" value="F:peptidyl-tRNA hydrolase activity"/>
    <property type="evidence" value="ECO:0007669"/>
    <property type="project" value="TreeGrafter"/>
</dbReference>
<feature type="region of interest" description="Disordered" evidence="1">
    <location>
        <begin position="1"/>
        <end position="24"/>
    </location>
</feature>
<sequence length="184" mass="21159">MGCSVTRRGVRTDSSPLPLPPSLDRLESAQDTAHARHWLMRFKSHKIPKDSVEITFSRSSGPGGQNVNKVNTKATLRCLLDSEWIPRWARAGLRKSPYFVSSSRSILIKSMAHRSQAQNIDDCLSKLHSLISSISSVDMRNEPSEKQKERVRSFERAERAKRRQEKDRRSQVKRDRSSSRKDWD</sequence>
<proteinExistence type="predicted"/>
<evidence type="ECO:0000313" key="3">
    <source>
        <dbReference type="EMBL" id="ETW82749.1"/>
    </source>
</evidence>
<gene>
    <name evidence="3" type="ORF">HETIRDRAFT_314805</name>
</gene>
<accession>W4KAH1</accession>
<evidence type="ECO:0000256" key="1">
    <source>
        <dbReference type="SAM" id="MobiDB-lite"/>
    </source>
</evidence>
<dbReference type="RefSeq" id="XP_009545076.1">
    <property type="nucleotide sequence ID" value="XM_009546781.1"/>
</dbReference>
<dbReference type="FunCoup" id="W4KAH1">
    <property type="interactions" value="112"/>
</dbReference>
<dbReference type="GO" id="GO:0070126">
    <property type="term" value="P:mitochondrial translational termination"/>
    <property type="evidence" value="ECO:0007669"/>
    <property type="project" value="TreeGrafter"/>
</dbReference>
<organism evidence="3 4">
    <name type="scientific">Heterobasidion irregulare (strain TC 32-1)</name>
    <dbReference type="NCBI Taxonomy" id="747525"/>
    <lineage>
        <taxon>Eukaryota</taxon>
        <taxon>Fungi</taxon>
        <taxon>Dikarya</taxon>
        <taxon>Basidiomycota</taxon>
        <taxon>Agaricomycotina</taxon>
        <taxon>Agaricomycetes</taxon>
        <taxon>Russulales</taxon>
        <taxon>Bondarzewiaceae</taxon>
        <taxon>Heterobasidion</taxon>
        <taxon>Heterobasidion annosum species complex</taxon>
    </lineage>
</organism>
<feature type="region of interest" description="Disordered" evidence="1">
    <location>
        <begin position="137"/>
        <end position="184"/>
    </location>
</feature>
<protein>
    <recommendedName>
        <fullName evidence="2">Prokaryotic-type class I peptide chain release factors domain-containing protein</fullName>
    </recommendedName>
</protein>
<dbReference type="AlphaFoldDB" id="W4KAH1"/>
<keyword evidence="4" id="KW-1185">Reference proteome</keyword>
<dbReference type="InterPro" id="IPR000352">
    <property type="entry name" value="Pep_chain_release_fac_I"/>
</dbReference>
<dbReference type="eggNOG" id="KOG3429">
    <property type="taxonomic scope" value="Eukaryota"/>
</dbReference>
<dbReference type="Gene3D" id="3.30.160.20">
    <property type="match status" value="1"/>
</dbReference>
<dbReference type="GO" id="GO:0016150">
    <property type="term" value="F:translation release factor activity, codon nonspecific"/>
    <property type="evidence" value="ECO:0007669"/>
    <property type="project" value="TreeGrafter"/>
</dbReference>
<evidence type="ECO:0000313" key="4">
    <source>
        <dbReference type="Proteomes" id="UP000030671"/>
    </source>
</evidence>
<feature type="domain" description="Prokaryotic-type class I peptide chain release factors" evidence="2">
    <location>
        <begin position="45"/>
        <end position="176"/>
    </location>
</feature>